<feature type="non-terminal residue" evidence="1">
    <location>
        <position position="1"/>
    </location>
</feature>
<sequence>DLVAAVLAIVYVRTVTRMQVERAEARQAATVPEREAPEPTAP</sequence>
<dbReference type="AlphaFoldDB" id="A0A6G3XXE7"/>
<comment type="caution">
    <text evidence="1">The sequence shown here is derived from an EMBL/GenBank/DDBJ whole genome shotgun (WGS) entry which is preliminary data.</text>
</comment>
<name>A0A6G3XXE7_9ACTN</name>
<protein>
    <submittedName>
        <fullName evidence="1">DUF4328 domain-containing protein</fullName>
    </submittedName>
</protein>
<reference evidence="1" key="1">
    <citation type="submission" date="2020-01" db="EMBL/GenBank/DDBJ databases">
        <title>Insect and environment-associated Actinomycetes.</title>
        <authorList>
            <person name="Currrie C."/>
            <person name="Chevrette M."/>
            <person name="Carlson C."/>
            <person name="Stubbendieck R."/>
            <person name="Wendt-Pienkowski E."/>
        </authorList>
    </citation>
    <scope>NUCLEOTIDE SEQUENCE</scope>
    <source>
        <strain evidence="1">SID7499</strain>
    </source>
</reference>
<gene>
    <name evidence="1" type="ORF">G3M58_89690</name>
</gene>
<evidence type="ECO:0000313" key="1">
    <source>
        <dbReference type="EMBL" id="NEE22327.1"/>
    </source>
</evidence>
<proteinExistence type="predicted"/>
<accession>A0A6G3XXE7</accession>
<organism evidence="1">
    <name type="scientific">Streptomyces sp. SID7499</name>
    <dbReference type="NCBI Taxonomy" id="2706086"/>
    <lineage>
        <taxon>Bacteria</taxon>
        <taxon>Bacillati</taxon>
        <taxon>Actinomycetota</taxon>
        <taxon>Actinomycetes</taxon>
        <taxon>Kitasatosporales</taxon>
        <taxon>Streptomycetaceae</taxon>
        <taxon>Streptomyces</taxon>
    </lineage>
</organism>
<dbReference type="EMBL" id="JAAGMN010009659">
    <property type="protein sequence ID" value="NEE22327.1"/>
    <property type="molecule type" value="Genomic_DNA"/>
</dbReference>